<dbReference type="AlphaFoldDB" id="A0A7Z0VLU3"/>
<reference evidence="2 3" key="1">
    <citation type="submission" date="2016-06" db="EMBL/GenBank/DDBJ databases">
        <title>Genome sequence of endosymbiont of Candidatus Endolucinida thiodiazotropha.</title>
        <authorList>
            <person name="Poehlein A."/>
            <person name="Koenig S."/>
            <person name="Heiden S.E."/>
            <person name="Thuermer A."/>
            <person name="Voget S."/>
            <person name="Daniel R."/>
            <person name="Markert S."/>
            <person name="Gros O."/>
            <person name="Schweder T."/>
        </authorList>
    </citation>
    <scope>NUCLEOTIDE SEQUENCE [LARGE SCALE GENOMIC DNA]</scope>
    <source>
        <strain evidence="2 3">COS</strain>
    </source>
</reference>
<dbReference type="SUPFAM" id="SSF53474">
    <property type="entry name" value="alpha/beta-Hydrolases"/>
    <property type="match status" value="1"/>
</dbReference>
<evidence type="ECO:0000313" key="2">
    <source>
        <dbReference type="EMBL" id="ODJ88057.1"/>
    </source>
</evidence>
<dbReference type="PANTHER" id="PTHR12277">
    <property type="entry name" value="ALPHA/BETA HYDROLASE DOMAIN-CONTAINING PROTEIN"/>
    <property type="match status" value="1"/>
</dbReference>
<dbReference type="GO" id="GO:0016787">
    <property type="term" value="F:hydrolase activity"/>
    <property type="evidence" value="ECO:0007669"/>
    <property type="project" value="UniProtKB-KW"/>
</dbReference>
<dbReference type="Proteomes" id="UP000094769">
    <property type="component" value="Unassembled WGS sequence"/>
</dbReference>
<comment type="caution">
    <text evidence="2">The sequence shown here is derived from an EMBL/GenBank/DDBJ whole genome shotgun (WGS) entry which is preliminary data.</text>
</comment>
<accession>A0A7Z0VLU3</accession>
<name>A0A7Z0VLU3_9GAMM</name>
<dbReference type="OrthoDB" id="9798884at2"/>
<organism evidence="2 3">
    <name type="scientific">Candidatus Thiodiazotropha endolucinida</name>
    <dbReference type="NCBI Taxonomy" id="1655433"/>
    <lineage>
        <taxon>Bacteria</taxon>
        <taxon>Pseudomonadati</taxon>
        <taxon>Pseudomonadota</taxon>
        <taxon>Gammaproteobacteria</taxon>
        <taxon>Chromatiales</taxon>
        <taxon>Sedimenticolaceae</taxon>
        <taxon>Candidatus Thiodiazotropha</taxon>
    </lineage>
</organism>
<dbReference type="Gene3D" id="3.40.50.1820">
    <property type="entry name" value="alpha/beta hydrolase"/>
    <property type="match status" value="1"/>
</dbReference>
<dbReference type="InterPro" id="IPR022742">
    <property type="entry name" value="Hydrolase_4"/>
</dbReference>
<proteinExistence type="predicted"/>
<dbReference type="RefSeq" id="WP_069124078.1">
    <property type="nucleotide sequence ID" value="NZ_MARB01000008.1"/>
</dbReference>
<dbReference type="PANTHER" id="PTHR12277:SF81">
    <property type="entry name" value="PROTEIN ABHD13"/>
    <property type="match status" value="1"/>
</dbReference>
<dbReference type="InterPro" id="IPR029058">
    <property type="entry name" value="AB_hydrolase_fold"/>
</dbReference>
<protein>
    <submittedName>
        <fullName evidence="2">Alpha/beta hydrolase family protein</fullName>
    </submittedName>
</protein>
<sequence length="284" mass="32511">MTLPTFLREILLLASLVLLLFLAISLYLYLNQTNLIHLPDLPSRRVAATPHHVGLGFESVDLMTADNVRLHGWFIPHERPRATLLFFHGNAGNISHRLESLTLFNALGLAILIIDYRGYGNSEGKPSEKGLYRDAEAAWRYLTEIRALPEKKILLFGRSLGGAVAAYLATRNDPMGVVLESTFTSVPDMAAELYPWLPARWLARYHYNTLERMAAIDSPVMIIHSRHDEIIPFDHGRLLFEHAHQPRRFLQLSGDHNYGFMQDLDRYRDHWDDFIRLASKEQTG</sequence>
<keyword evidence="2" id="KW-0378">Hydrolase</keyword>
<feature type="domain" description="Serine aminopeptidase S33" evidence="1">
    <location>
        <begin position="79"/>
        <end position="206"/>
    </location>
</feature>
<dbReference type="Pfam" id="PF12146">
    <property type="entry name" value="Hydrolase_4"/>
    <property type="match status" value="1"/>
</dbReference>
<gene>
    <name evidence="2" type="ORF">CODIS_18310</name>
</gene>
<dbReference type="EMBL" id="MARB01000008">
    <property type="protein sequence ID" value="ODJ88057.1"/>
    <property type="molecule type" value="Genomic_DNA"/>
</dbReference>
<evidence type="ECO:0000313" key="3">
    <source>
        <dbReference type="Proteomes" id="UP000094769"/>
    </source>
</evidence>
<keyword evidence="3" id="KW-1185">Reference proteome</keyword>
<evidence type="ECO:0000259" key="1">
    <source>
        <dbReference type="Pfam" id="PF12146"/>
    </source>
</evidence>